<evidence type="ECO:0000313" key="2">
    <source>
        <dbReference type="EMBL" id="CAI6352841.1"/>
    </source>
</evidence>
<evidence type="ECO:0000256" key="1">
    <source>
        <dbReference type="PROSITE-ProRule" id="PRU00339"/>
    </source>
</evidence>
<reference evidence="2 3" key="1">
    <citation type="submission" date="2023-01" db="EMBL/GenBank/DDBJ databases">
        <authorList>
            <person name="Whitehead M."/>
        </authorList>
    </citation>
    <scope>NUCLEOTIDE SEQUENCE [LARGE SCALE GENOMIC DNA]</scope>
</reference>
<keyword evidence="1" id="KW-0802">TPR repeat</keyword>
<feature type="repeat" description="TPR" evidence="1">
    <location>
        <begin position="28"/>
        <end position="61"/>
    </location>
</feature>
<sequence>MYPVKSGKHLYKNLFVTFRKVNDYQNASDTCMSMGDLYLKSDDQENARNAFCCAVLLNPGNAVGHWKLGLTMYNLGHSDLALIR</sequence>
<organism evidence="2 3">
    <name type="scientific">Macrosiphum euphorbiae</name>
    <name type="common">potato aphid</name>
    <dbReference type="NCBI Taxonomy" id="13131"/>
    <lineage>
        <taxon>Eukaryota</taxon>
        <taxon>Metazoa</taxon>
        <taxon>Ecdysozoa</taxon>
        <taxon>Arthropoda</taxon>
        <taxon>Hexapoda</taxon>
        <taxon>Insecta</taxon>
        <taxon>Pterygota</taxon>
        <taxon>Neoptera</taxon>
        <taxon>Paraneoptera</taxon>
        <taxon>Hemiptera</taxon>
        <taxon>Sternorrhyncha</taxon>
        <taxon>Aphidomorpha</taxon>
        <taxon>Aphidoidea</taxon>
        <taxon>Aphididae</taxon>
        <taxon>Macrosiphini</taxon>
        <taxon>Macrosiphum</taxon>
    </lineage>
</organism>
<comment type="caution">
    <text evidence="2">The sequence shown here is derived from an EMBL/GenBank/DDBJ whole genome shotgun (WGS) entry which is preliminary data.</text>
</comment>
<dbReference type="InterPro" id="IPR011990">
    <property type="entry name" value="TPR-like_helical_dom_sf"/>
</dbReference>
<name>A0AAV0WB70_9HEMI</name>
<dbReference type="EMBL" id="CARXXK010000002">
    <property type="protein sequence ID" value="CAI6352841.1"/>
    <property type="molecule type" value="Genomic_DNA"/>
</dbReference>
<evidence type="ECO:0000313" key="3">
    <source>
        <dbReference type="Proteomes" id="UP001160148"/>
    </source>
</evidence>
<keyword evidence="3" id="KW-1185">Reference proteome</keyword>
<dbReference type="SUPFAM" id="SSF48452">
    <property type="entry name" value="TPR-like"/>
    <property type="match status" value="1"/>
</dbReference>
<dbReference type="Proteomes" id="UP001160148">
    <property type="component" value="Unassembled WGS sequence"/>
</dbReference>
<dbReference type="AlphaFoldDB" id="A0AAV0WB70"/>
<dbReference type="InterPro" id="IPR019734">
    <property type="entry name" value="TPR_rpt"/>
</dbReference>
<proteinExistence type="predicted"/>
<dbReference type="Gene3D" id="1.25.40.10">
    <property type="entry name" value="Tetratricopeptide repeat domain"/>
    <property type="match status" value="1"/>
</dbReference>
<gene>
    <name evidence="2" type="ORF">MEUPH1_LOCUS9035</name>
</gene>
<dbReference type="PROSITE" id="PS50005">
    <property type="entry name" value="TPR"/>
    <property type="match status" value="1"/>
</dbReference>
<protein>
    <submittedName>
        <fullName evidence="2">Uncharacterized protein</fullName>
    </submittedName>
</protein>
<accession>A0AAV0WB70</accession>